<sequence length="107" mass="12831">MMSNLKRSSKMDLKNQFLCIYLNKIQDKTLVICVTKVFRSAHHILVQLPSIIKSKEDIKIVYYYLNKLFNCRFEYGEINEFVFNQELLQLLFENARLQNVFIFKDAK</sequence>
<evidence type="ECO:0000313" key="2">
    <source>
        <dbReference type="Proteomes" id="UP000580250"/>
    </source>
</evidence>
<accession>A0A6V7WQW6</accession>
<dbReference type="AlphaFoldDB" id="A0A6V7WQW6"/>
<proteinExistence type="predicted"/>
<comment type="caution">
    <text evidence="1">The sequence shown here is derived from an EMBL/GenBank/DDBJ whole genome shotgun (WGS) entry which is preliminary data.</text>
</comment>
<dbReference type="EMBL" id="CAJEWN010000745">
    <property type="protein sequence ID" value="CAD2189373.1"/>
    <property type="molecule type" value="Genomic_DNA"/>
</dbReference>
<reference evidence="1 2" key="1">
    <citation type="submission" date="2020-08" db="EMBL/GenBank/DDBJ databases">
        <authorList>
            <person name="Koutsovoulos G."/>
            <person name="Danchin GJ E."/>
        </authorList>
    </citation>
    <scope>NUCLEOTIDE SEQUENCE [LARGE SCALE GENOMIC DNA]</scope>
</reference>
<evidence type="ECO:0000313" key="1">
    <source>
        <dbReference type="EMBL" id="CAD2189373.1"/>
    </source>
</evidence>
<gene>
    <name evidence="1" type="ORF">MENT_LOCUS42091</name>
</gene>
<name>A0A6V7WQW6_MELEN</name>
<dbReference type="Proteomes" id="UP000580250">
    <property type="component" value="Unassembled WGS sequence"/>
</dbReference>
<protein>
    <submittedName>
        <fullName evidence="1">Uncharacterized protein</fullName>
    </submittedName>
</protein>
<organism evidence="1 2">
    <name type="scientific">Meloidogyne enterolobii</name>
    <name type="common">Root-knot nematode worm</name>
    <name type="synonym">Meloidogyne mayaguensis</name>
    <dbReference type="NCBI Taxonomy" id="390850"/>
    <lineage>
        <taxon>Eukaryota</taxon>
        <taxon>Metazoa</taxon>
        <taxon>Ecdysozoa</taxon>
        <taxon>Nematoda</taxon>
        <taxon>Chromadorea</taxon>
        <taxon>Rhabditida</taxon>
        <taxon>Tylenchina</taxon>
        <taxon>Tylenchomorpha</taxon>
        <taxon>Tylenchoidea</taxon>
        <taxon>Meloidogynidae</taxon>
        <taxon>Meloidogyninae</taxon>
        <taxon>Meloidogyne</taxon>
    </lineage>
</organism>